<dbReference type="PROSITE" id="PS00888">
    <property type="entry name" value="CNMP_BINDING_1"/>
    <property type="match status" value="1"/>
</dbReference>
<evidence type="ECO:0000256" key="9">
    <source>
        <dbReference type="ARBA" id="ARBA00061002"/>
    </source>
</evidence>
<dbReference type="CDD" id="cd07738">
    <property type="entry name" value="DdPDE5-like_MBL-fold"/>
    <property type="match status" value="1"/>
</dbReference>
<dbReference type="EMBL" id="BRXY01000007">
    <property type="protein sequence ID" value="GMH51960.1"/>
    <property type="molecule type" value="Genomic_DNA"/>
</dbReference>
<dbReference type="PANTHER" id="PTHR11635">
    <property type="entry name" value="CAMP-DEPENDENT PROTEIN KINASE REGULATORY CHAIN"/>
    <property type="match status" value="1"/>
</dbReference>
<dbReference type="InterPro" id="IPR018488">
    <property type="entry name" value="cNMP-bd_CS"/>
</dbReference>
<dbReference type="SMART" id="SM00849">
    <property type="entry name" value="Lactamase_B"/>
    <property type="match status" value="1"/>
</dbReference>
<comment type="similarity">
    <text evidence="9">Belongs to the metallo-beta-lactamase superfamily. cNMP phosphodiesterase family.</text>
</comment>
<dbReference type="Gene3D" id="2.60.120.10">
    <property type="entry name" value="Jelly Rolls"/>
    <property type="match status" value="2"/>
</dbReference>
<dbReference type="GO" id="GO:0016787">
    <property type="term" value="F:hydrolase activity"/>
    <property type="evidence" value="ECO:0007669"/>
    <property type="project" value="UniProtKB-KW"/>
</dbReference>
<evidence type="ECO:0000256" key="2">
    <source>
        <dbReference type="ARBA" id="ARBA00004496"/>
    </source>
</evidence>
<evidence type="ECO:0000256" key="3">
    <source>
        <dbReference type="ARBA" id="ARBA00022490"/>
    </source>
</evidence>
<feature type="domain" description="Cyclic nucleotide-binding" evidence="11">
    <location>
        <begin position="808"/>
        <end position="919"/>
    </location>
</feature>
<dbReference type="SUPFAM" id="SSF51206">
    <property type="entry name" value="cAMP-binding domain-like"/>
    <property type="match status" value="2"/>
</dbReference>
<dbReference type="InterPro" id="IPR018490">
    <property type="entry name" value="cNMP-bd_dom_sf"/>
</dbReference>
<dbReference type="CDD" id="cd00038">
    <property type="entry name" value="CAP_ED"/>
    <property type="match status" value="2"/>
</dbReference>
<feature type="compositionally biased region" description="Acidic residues" evidence="10">
    <location>
        <begin position="973"/>
        <end position="986"/>
    </location>
</feature>
<dbReference type="SUPFAM" id="SSF56281">
    <property type="entry name" value="Metallo-hydrolase/oxidoreductase"/>
    <property type="match status" value="1"/>
</dbReference>
<dbReference type="GO" id="GO:0030552">
    <property type="term" value="F:cAMP binding"/>
    <property type="evidence" value="ECO:0007669"/>
    <property type="project" value="TreeGrafter"/>
</dbReference>
<keyword evidence="7" id="KW-0378">Hydrolase</keyword>
<dbReference type="FunFam" id="3.60.15.10:FF:000029">
    <property type="entry name" value="Cyclic nucleotide-binding domain protein"/>
    <property type="match status" value="1"/>
</dbReference>
<comment type="subcellular location">
    <subcellularLocation>
        <location evidence="2">Cytoplasm</location>
    </subcellularLocation>
</comment>
<dbReference type="InterPro" id="IPR036866">
    <property type="entry name" value="RibonucZ/Hydroxyglut_hydro"/>
</dbReference>
<accession>A0A9W6ZKJ9</accession>
<dbReference type="GO" id="GO:0034236">
    <property type="term" value="F:protein kinase A catalytic subunit binding"/>
    <property type="evidence" value="ECO:0007669"/>
    <property type="project" value="TreeGrafter"/>
</dbReference>
<feature type="region of interest" description="Disordered" evidence="10">
    <location>
        <begin position="660"/>
        <end position="681"/>
    </location>
</feature>
<dbReference type="GO" id="GO:0005952">
    <property type="term" value="C:cAMP-dependent protein kinase complex"/>
    <property type="evidence" value="ECO:0007669"/>
    <property type="project" value="InterPro"/>
</dbReference>
<dbReference type="PANTHER" id="PTHR11635:SF152">
    <property type="entry name" value="CAMP-DEPENDENT PROTEIN KINASE TYPE I REGULATORY SUBUNIT-RELATED"/>
    <property type="match status" value="1"/>
</dbReference>
<feature type="region of interest" description="Disordered" evidence="10">
    <location>
        <begin position="1"/>
        <end position="72"/>
    </location>
</feature>
<feature type="compositionally biased region" description="Basic and acidic residues" evidence="10">
    <location>
        <begin position="963"/>
        <end position="972"/>
    </location>
</feature>
<dbReference type="AlphaFoldDB" id="A0A9W6ZKJ9"/>
<dbReference type="Pfam" id="PF00027">
    <property type="entry name" value="cNMP_binding"/>
    <property type="match status" value="2"/>
</dbReference>
<evidence type="ECO:0000313" key="13">
    <source>
        <dbReference type="Proteomes" id="UP001165085"/>
    </source>
</evidence>
<name>A0A9W6ZKJ9_9STRA</name>
<dbReference type="PROSITE" id="PS50042">
    <property type="entry name" value="CNMP_BINDING_3"/>
    <property type="match status" value="2"/>
</dbReference>
<comment type="caution">
    <text evidence="12">The sequence shown here is derived from an EMBL/GenBank/DDBJ whole genome shotgun (WGS) entry which is preliminary data.</text>
</comment>
<comment type="cofactor">
    <cofactor evidence="1">
        <name>Mg(2+)</name>
        <dbReference type="ChEBI" id="CHEBI:18420"/>
    </cofactor>
</comment>
<dbReference type="PROSITE" id="PS00889">
    <property type="entry name" value="CNMP_BINDING_2"/>
    <property type="match status" value="1"/>
</dbReference>
<evidence type="ECO:0000259" key="11">
    <source>
        <dbReference type="PROSITE" id="PS50042"/>
    </source>
</evidence>
<protein>
    <recommendedName>
        <fullName evidence="11">Cyclic nucleotide-binding domain-containing protein</fullName>
    </recommendedName>
</protein>
<evidence type="ECO:0000256" key="10">
    <source>
        <dbReference type="SAM" id="MobiDB-lite"/>
    </source>
</evidence>
<dbReference type="InterPro" id="IPR000595">
    <property type="entry name" value="cNMP-bd_dom"/>
</dbReference>
<dbReference type="InterPro" id="IPR001279">
    <property type="entry name" value="Metallo-B-lactamas"/>
</dbReference>
<evidence type="ECO:0000256" key="8">
    <source>
        <dbReference type="ARBA" id="ARBA00022842"/>
    </source>
</evidence>
<organism evidence="12 13">
    <name type="scientific">Triparma strigata</name>
    <dbReference type="NCBI Taxonomy" id="1606541"/>
    <lineage>
        <taxon>Eukaryota</taxon>
        <taxon>Sar</taxon>
        <taxon>Stramenopiles</taxon>
        <taxon>Ochrophyta</taxon>
        <taxon>Bolidophyceae</taxon>
        <taxon>Parmales</taxon>
        <taxon>Triparmaceae</taxon>
        <taxon>Triparma</taxon>
    </lineage>
</organism>
<dbReference type="OrthoDB" id="421226at2759"/>
<reference evidence="13" key="1">
    <citation type="journal article" date="2023" name="Commun. Biol.">
        <title>Genome analysis of Parmales, the sister group of diatoms, reveals the evolutionary specialization of diatoms from phago-mixotrophs to photoautotrophs.</title>
        <authorList>
            <person name="Ban H."/>
            <person name="Sato S."/>
            <person name="Yoshikawa S."/>
            <person name="Yamada K."/>
            <person name="Nakamura Y."/>
            <person name="Ichinomiya M."/>
            <person name="Sato N."/>
            <person name="Blanc-Mathieu R."/>
            <person name="Endo H."/>
            <person name="Kuwata A."/>
            <person name="Ogata H."/>
        </authorList>
    </citation>
    <scope>NUCLEOTIDE SEQUENCE [LARGE SCALE GENOMIC DNA]</scope>
    <source>
        <strain evidence="13">NIES 3701</strain>
    </source>
</reference>
<evidence type="ECO:0000256" key="7">
    <source>
        <dbReference type="ARBA" id="ARBA00022801"/>
    </source>
</evidence>
<dbReference type="PRINTS" id="PR00103">
    <property type="entry name" value="CAMPKINASE"/>
</dbReference>
<evidence type="ECO:0000256" key="6">
    <source>
        <dbReference type="ARBA" id="ARBA00022741"/>
    </source>
</evidence>
<proteinExistence type="inferred from homology"/>
<feature type="domain" description="Cyclic nucleotide-binding" evidence="11">
    <location>
        <begin position="595"/>
        <end position="796"/>
    </location>
</feature>
<keyword evidence="6" id="KW-0547">Nucleotide-binding</keyword>
<dbReference type="InterPro" id="IPR050503">
    <property type="entry name" value="cAMP-dep_PK_reg_su-like"/>
</dbReference>
<keyword evidence="5" id="KW-0677">Repeat</keyword>
<keyword evidence="4" id="KW-0479">Metal-binding</keyword>
<sequence>MATIRPEGQPKAPSTKSKVLPIVMNEDQAEKLEVKATEQSSEPEQIERLTPTPPIDPRGGSEPASPSIEHKRLSKFDSTTLRAQMVHEDISLDLPMRPEGPLPTFDQPRGGVIVETKVGNVQFGMPAETIKDCLGSGLMVPQYFVVPTVSFVRQLGPNIGLNVAEFEFPAYCNFFFYKRRVTLIVATEEVKERIKKVFQETLFGPDGCDVSQDFKEGTPKEQMPEMQKELDFFRIFMGKKMQLEDLLDFIVFSDDGVASIEQEDKESGEKKEVLLQWRSSQNSGPEDDGEYVVIQDGYNCGLVSDKVKLPPPPAIPEVNDHVFEPPLFGVTVLGSSHGFDPSGKTSGYVLWLSKRGYMVDPPPHSSAILAQNNIPQSLITGVIITHCHADHDAGTFQKILQEGRITLMTTQTIHDSFIRKYAALSGLDPQLLRKSFHFRPVKIGENIKMRGGMFRFFYSLHAIPCVGFEVFLGDKSMVFSADHMNDPPKIKELHVDGVINDWRKDQLLNFPWHRDIILHEAGIPPIHTPMETLANLPGDVKERLYVVHVSGNAFKPEFELKPAPVGVENTLTLEVEEPENAAALEVLDLVTNIDLFSSLTIQHAREILQIVEVAEYKAGDYVIRKGEEGHTMMIIASGKADVRVTVLNRDDRLKERVSMRQAGKLPRSGEGTPRAVDEEDSQAAAAAMFSDKVGEGEGEDEGHVDVEALSKRKLSMNGGNLLMDHLQNKTHATVKTFTTGDYFGEQALVAPDCIRSADIIARTDLTCYEFRRQDFNWLLHGTSVVAKIERMIMARQDSVWELLSMNSVLRMLTPTQKTQLEQRCEPKFFEAGEEVWTEGDPATCAVLIDSGSFKFEKKAPSGGGRRRAASVFRHLGPPPPPVFYAGTFIGEIDALLEDKPLQTSLVAKAEGQAMVITKKDILDFFTNAPGVLLAMLHTQFVMPTDEAQKTAVLAAEEEAMAKRKELTKRNNIAEDDEGESGEEEGV</sequence>
<evidence type="ECO:0000256" key="4">
    <source>
        <dbReference type="ARBA" id="ARBA00022723"/>
    </source>
</evidence>
<dbReference type="GO" id="GO:0046872">
    <property type="term" value="F:metal ion binding"/>
    <property type="evidence" value="ECO:0007669"/>
    <property type="project" value="UniProtKB-KW"/>
</dbReference>
<gene>
    <name evidence="12" type="ORF">TrST_g8231</name>
</gene>
<evidence type="ECO:0000256" key="5">
    <source>
        <dbReference type="ARBA" id="ARBA00022737"/>
    </source>
</evidence>
<dbReference type="Gene3D" id="3.60.15.10">
    <property type="entry name" value="Ribonuclease Z/Hydroxyacylglutathione hydrolase-like"/>
    <property type="match status" value="1"/>
</dbReference>
<keyword evidence="13" id="KW-1185">Reference proteome</keyword>
<feature type="region of interest" description="Disordered" evidence="10">
    <location>
        <begin position="963"/>
        <end position="986"/>
    </location>
</feature>
<evidence type="ECO:0000256" key="1">
    <source>
        <dbReference type="ARBA" id="ARBA00001946"/>
    </source>
</evidence>
<dbReference type="GO" id="GO:0004862">
    <property type="term" value="F:cAMP-dependent protein kinase inhibitor activity"/>
    <property type="evidence" value="ECO:0007669"/>
    <property type="project" value="TreeGrafter"/>
</dbReference>
<keyword evidence="8" id="KW-0460">Magnesium</keyword>
<dbReference type="GO" id="GO:0005829">
    <property type="term" value="C:cytosol"/>
    <property type="evidence" value="ECO:0007669"/>
    <property type="project" value="TreeGrafter"/>
</dbReference>
<dbReference type="SMART" id="SM00100">
    <property type="entry name" value="cNMP"/>
    <property type="match status" value="2"/>
</dbReference>
<keyword evidence="3" id="KW-0963">Cytoplasm</keyword>
<dbReference type="Proteomes" id="UP001165085">
    <property type="component" value="Unassembled WGS sequence"/>
</dbReference>
<evidence type="ECO:0000313" key="12">
    <source>
        <dbReference type="EMBL" id="GMH51960.1"/>
    </source>
</evidence>
<dbReference type="Pfam" id="PF23023">
    <property type="entry name" value="Anti-Pycsar_Apyc1"/>
    <property type="match status" value="1"/>
</dbReference>
<dbReference type="InterPro" id="IPR014710">
    <property type="entry name" value="RmlC-like_jellyroll"/>
</dbReference>